<accession>A0ABW7THM7</accession>
<dbReference type="RefSeq" id="WP_033242065.1">
    <property type="nucleotide sequence ID" value="NZ_JBIRUQ010000001.1"/>
</dbReference>
<comment type="caution">
    <text evidence="2">The sequence shown here is derived from an EMBL/GenBank/DDBJ whole genome shotgun (WGS) entry which is preliminary data.</text>
</comment>
<gene>
    <name evidence="2" type="ORF">ACH4WX_07370</name>
</gene>
<evidence type="ECO:0000313" key="2">
    <source>
        <dbReference type="EMBL" id="MFI1460526.1"/>
    </source>
</evidence>
<dbReference type="InterPro" id="IPR008254">
    <property type="entry name" value="Flavodoxin/NO_synth"/>
</dbReference>
<organism evidence="2 3">
    <name type="scientific">Nocardia carnea</name>
    <dbReference type="NCBI Taxonomy" id="37328"/>
    <lineage>
        <taxon>Bacteria</taxon>
        <taxon>Bacillati</taxon>
        <taxon>Actinomycetota</taxon>
        <taxon>Actinomycetes</taxon>
        <taxon>Mycobacteriales</taxon>
        <taxon>Nocardiaceae</taxon>
        <taxon>Nocardia</taxon>
    </lineage>
</organism>
<dbReference type="Proteomes" id="UP001611263">
    <property type="component" value="Unassembled WGS sequence"/>
</dbReference>
<dbReference type="PROSITE" id="PS50902">
    <property type="entry name" value="FLAVODOXIN_LIKE"/>
    <property type="match status" value="1"/>
</dbReference>
<evidence type="ECO:0000259" key="1">
    <source>
        <dbReference type="PROSITE" id="PS50902"/>
    </source>
</evidence>
<dbReference type="EMBL" id="JBIRUQ010000001">
    <property type="protein sequence ID" value="MFI1460526.1"/>
    <property type="molecule type" value="Genomic_DNA"/>
</dbReference>
<reference evidence="2 3" key="1">
    <citation type="submission" date="2024-10" db="EMBL/GenBank/DDBJ databases">
        <title>The Natural Products Discovery Center: Release of the First 8490 Sequenced Strains for Exploring Actinobacteria Biosynthetic Diversity.</title>
        <authorList>
            <person name="Kalkreuter E."/>
            <person name="Kautsar S.A."/>
            <person name="Yang D."/>
            <person name="Bader C.D."/>
            <person name="Teijaro C.N."/>
            <person name="Fluegel L."/>
            <person name="Davis C.M."/>
            <person name="Simpson J.R."/>
            <person name="Lauterbach L."/>
            <person name="Steele A.D."/>
            <person name="Gui C."/>
            <person name="Meng S."/>
            <person name="Li G."/>
            <person name="Viehrig K."/>
            <person name="Ye F."/>
            <person name="Su P."/>
            <person name="Kiefer A.F."/>
            <person name="Nichols A."/>
            <person name="Cepeda A.J."/>
            <person name="Yan W."/>
            <person name="Fan B."/>
            <person name="Jiang Y."/>
            <person name="Adhikari A."/>
            <person name="Zheng C.-J."/>
            <person name="Schuster L."/>
            <person name="Cowan T.M."/>
            <person name="Smanski M.J."/>
            <person name="Chevrette M.G."/>
            <person name="De Carvalho L.P.S."/>
            <person name="Shen B."/>
        </authorList>
    </citation>
    <scope>NUCLEOTIDE SEQUENCE [LARGE SCALE GENOMIC DNA]</scope>
    <source>
        <strain evidence="2 3">NPDC020568</strain>
    </source>
</reference>
<protein>
    <submittedName>
        <fullName evidence="2">Flavodoxin family protein</fullName>
    </submittedName>
</protein>
<dbReference type="SUPFAM" id="SSF52218">
    <property type="entry name" value="Flavoproteins"/>
    <property type="match status" value="1"/>
</dbReference>
<keyword evidence="3" id="KW-1185">Reference proteome</keyword>
<dbReference type="GeneID" id="93504967"/>
<evidence type="ECO:0000313" key="3">
    <source>
        <dbReference type="Proteomes" id="UP001611263"/>
    </source>
</evidence>
<dbReference type="InterPro" id="IPR029039">
    <property type="entry name" value="Flavoprotein-like_sf"/>
</dbReference>
<sequence>MRARVVYESVFGNTEAAAVAIARGLREFAEVESVDVAHPRPASHSPVDLLVVGGPTHAFGMSRPRTRQEAAERFGGPDVTGGTVGIREWLEAEPRASSGARAAVFGTKMQRPGRLPGSAARGIGKRLRRAGYELVRSPIDFYVVGLTGPLAPGEFDRARSWAAHLASQEADRRAQQSR</sequence>
<feature type="domain" description="Flavodoxin-like" evidence="1">
    <location>
        <begin position="3"/>
        <end position="166"/>
    </location>
</feature>
<dbReference type="Gene3D" id="3.40.50.360">
    <property type="match status" value="1"/>
</dbReference>
<name>A0ABW7THM7_9NOCA</name>
<proteinExistence type="predicted"/>